<feature type="signal peptide" evidence="1">
    <location>
        <begin position="1"/>
        <end position="20"/>
    </location>
</feature>
<dbReference type="Proteomes" id="UP000324358">
    <property type="component" value="Unassembled WGS sequence"/>
</dbReference>
<proteinExistence type="predicted"/>
<dbReference type="AlphaFoldDB" id="A0A5D0QUN1"/>
<organism evidence="2 3">
    <name type="scientific">Bizionia algoritergicola</name>
    <dbReference type="NCBI Taxonomy" id="291187"/>
    <lineage>
        <taxon>Bacteria</taxon>
        <taxon>Pseudomonadati</taxon>
        <taxon>Bacteroidota</taxon>
        <taxon>Flavobacteriia</taxon>
        <taxon>Flavobacteriales</taxon>
        <taxon>Flavobacteriaceae</taxon>
        <taxon>Bizionia</taxon>
    </lineage>
</organism>
<dbReference type="EMBL" id="VSKL01000003">
    <property type="protein sequence ID" value="TYB72897.1"/>
    <property type="molecule type" value="Genomic_DNA"/>
</dbReference>
<feature type="chain" id="PRO_5022922349" description="DUF4252 domain-containing protein" evidence="1">
    <location>
        <begin position="21"/>
        <end position="157"/>
    </location>
</feature>
<gene>
    <name evidence="2" type="ORF">ES675_10160</name>
</gene>
<sequence>MKQTLLILLSVFTFGSTVYAQNNSVKQETKKVADSMIFLTYHIKKSSDAIPTISHLKTVLAKGRIKGFHEEKELMKTGNLTCDLLDKELKVIETLYIKNPLEKIVEFVNDSDNLEKRLISLDSTDFAFRMPYHEAAKYVRMYVISNSDTTNYIIYKL</sequence>
<dbReference type="OrthoDB" id="1440356at2"/>
<evidence type="ECO:0000256" key="1">
    <source>
        <dbReference type="SAM" id="SignalP"/>
    </source>
</evidence>
<comment type="caution">
    <text evidence="2">The sequence shown here is derived from an EMBL/GenBank/DDBJ whole genome shotgun (WGS) entry which is preliminary data.</text>
</comment>
<accession>A0A5D0QUN1</accession>
<reference evidence="2 3" key="1">
    <citation type="submission" date="2019-08" db="EMBL/GenBank/DDBJ databases">
        <title>Genomes of Antarctic Bizionia species.</title>
        <authorList>
            <person name="Bowman J.P."/>
        </authorList>
    </citation>
    <scope>NUCLEOTIDE SEQUENCE [LARGE SCALE GENOMIC DNA]</scope>
    <source>
        <strain evidence="2 3">APA-1</strain>
    </source>
</reference>
<name>A0A5D0QUN1_9FLAO</name>
<protein>
    <recommendedName>
        <fullName evidence="4">DUF4252 domain-containing protein</fullName>
    </recommendedName>
</protein>
<keyword evidence="3" id="KW-1185">Reference proteome</keyword>
<evidence type="ECO:0000313" key="2">
    <source>
        <dbReference type="EMBL" id="TYB72897.1"/>
    </source>
</evidence>
<evidence type="ECO:0000313" key="3">
    <source>
        <dbReference type="Proteomes" id="UP000324358"/>
    </source>
</evidence>
<keyword evidence="1" id="KW-0732">Signal</keyword>
<evidence type="ECO:0008006" key="4">
    <source>
        <dbReference type="Google" id="ProtNLM"/>
    </source>
</evidence>
<dbReference type="RefSeq" id="WP_066251793.1">
    <property type="nucleotide sequence ID" value="NZ_VSKL01000003.1"/>
</dbReference>